<dbReference type="Gene3D" id="3.60.10.10">
    <property type="entry name" value="Endonuclease/exonuclease/phosphatase"/>
    <property type="match status" value="1"/>
</dbReference>
<proteinExistence type="predicted"/>
<dbReference type="GO" id="GO:0008270">
    <property type="term" value="F:zinc ion binding"/>
    <property type="evidence" value="ECO:0007669"/>
    <property type="project" value="UniProtKB-KW"/>
</dbReference>
<dbReference type="InterPro" id="IPR036875">
    <property type="entry name" value="Znf_CCHC_sf"/>
</dbReference>
<dbReference type="GO" id="GO:0003676">
    <property type="term" value="F:nucleic acid binding"/>
    <property type="evidence" value="ECO:0007669"/>
    <property type="project" value="InterPro"/>
</dbReference>
<gene>
    <name evidence="3" type="ORF">NQ314_008093</name>
</gene>
<keyword evidence="4" id="KW-1185">Reference proteome</keyword>
<dbReference type="EMBL" id="JANEYF010002194">
    <property type="protein sequence ID" value="KAJ8949931.1"/>
    <property type="molecule type" value="Genomic_DNA"/>
</dbReference>
<dbReference type="SUPFAM" id="SSF57756">
    <property type="entry name" value="Retrovirus zinc finger-like domains"/>
    <property type="match status" value="1"/>
</dbReference>
<accession>A0AAV8YGP4</accession>
<dbReference type="SMART" id="SM00343">
    <property type="entry name" value="ZnF_C2HC"/>
    <property type="match status" value="2"/>
</dbReference>
<evidence type="ECO:0000313" key="3">
    <source>
        <dbReference type="EMBL" id="KAJ8949931.1"/>
    </source>
</evidence>
<dbReference type="PROSITE" id="PS50158">
    <property type="entry name" value="ZF_CCHC"/>
    <property type="match status" value="1"/>
</dbReference>
<dbReference type="GO" id="GO:0003824">
    <property type="term" value="F:catalytic activity"/>
    <property type="evidence" value="ECO:0007669"/>
    <property type="project" value="InterPro"/>
</dbReference>
<comment type="caution">
    <text evidence="3">The sequence shown here is derived from an EMBL/GenBank/DDBJ whole genome shotgun (WGS) entry which is preliminary data.</text>
</comment>
<dbReference type="Gene3D" id="4.10.60.10">
    <property type="entry name" value="Zinc finger, CCHC-type"/>
    <property type="match status" value="1"/>
</dbReference>
<evidence type="ECO:0000259" key="2">
    <source>
        <dbReference type="PROSITE" id="PS50158"/>
    </source>
</evidence>
<feature type="domain" description="CCHC-type" evidence="2">
    <location>
        <begin position="195"/>
        <end position="208"/>
    </location>
</feature>
<name>A0AAV8YGP4_9CUCU</name>
<keyword evidence="1" id="KW-0862">Zinc</keyword>
<keyword evidence="1" id="KW-0863">Zinc-finger</keyword>
<dbReference type="PANTHER" id="PTHR33273">
    <property type="entry name" value="DOMAIN-CONTAINING PROTEIN, PUTATIVE-RELATED"/>
    <property type="match status" value="1"/>
</dbReference>
<dbReference type="InterPro" id="IPR005135">
    <property type="entry name" value="Endo/exonuclease/phosphatase"/>
</dbReference>
<dbReference type="SUPFAM" id="SSF56219">
    <property type="entry name" value="DNase I-like"/>
    <property type="match status" value="1"/>
</dbReference>
<protein>
    <recommendedName>
        <fullName evidence="2">CCHC-type domain-containing protein</fullName>
    </recommendedName>
</protein>
<dbReference type="AlphaFoldDB" id="A0AAV8YGP4"/>
<dbReference type="Proteomes" id="UP001162156">
    <property type="component" value="Unassembled WGS sequence"/>
</dbReference>
<dbReference type="InterPro" id="IPR036691">
    <property type="entry name" value="Endo/exonu/phosph_ase_sf"/>
</dbReference>
<evidence type="ECO:0000313" key="4">
    <source>
        <dbReference type="Proteomes" id="UP001162156"/>
    </source>
</evidence>
<sequence>MEDEMVELETIHKICMALKEKMINEGDKKVNLVALGNIDTGYLRKCLEFVLKDTTCTVTMIIKPERKNIKPGRPRTGTGKIIVKAEGKTYAELLKRVKNNVNIEQAEVSDREKAITLKETINSNLEDVKVIQKTNEITLHITDIDGDIKENELKEEIKKKNNKEIGYNIQILALRCLGYGHRTGECQGEDKSDLCIKCGKRGHVARDCNNPPYCTMCNRDGHRADQMGCPTFRKLINQETVAKENDVDLIIISEPNVDITKSKGLITNNRIDVAIQVVNKDIGILRAEKGEGFVKQSFDKWQLYGCYISPNIPIEAFRTYIDGIMINIRDNGEQAIFAGDLNAKSITWSSPLTDNRGKYIEEWVAELDLVIINSGDVPTFERGSSRSFIDVTGATAKLAKKIKGWKVLLREALTYHHHILFELEDNHIIGQQVVRKSLFDAVAFENGLTRELNRKQVETAEELSKTLKEVTDESTIMTGRNQRAMPYWWNIEIEVQRKCCLQHRRKITRLHRRQKK</sequence>
<dbReference type="PANTHER" id="PTHR33273:SF2">
    <property type="entry name" value="ENDONUCLEASE_EXONUCLEASE_PHOSPHATASE DOMAIN-CONTAINING PROTEIN"/>
    <property type="match status" value="1"/>
</dbReference>
<evidence type="ECO:0000256" key="1">
    <source>
        <dbReference type="PROSITE-ProRule" id="PRU00047"/>
    </source>
</evidence>
<organism evidence="3 4">
    <name type="scientific">Rhamnusium bicolor</name>
    <dbReference type="NCBI Taxonomy" id="1586634"/>
    <lineage>
        <taxon>Eukaryota</taxon>
        <taxon>Metazoa</taxon>
        <taxon>Ecdysozoa</taxon>
        <taxon>Arthropoda</taxon>
        <taxon>Hexapoda</taxon>
        <taxon>Insecta</taxon>
        <taxon>Pterygota</taxon>
        <taxon>Neoptera</taxon>
        <taxon>Endopterygota</taxon>
        <taxon>Coleoptera</taxon>
        <taxon>Polyphaga</taxon>
        <taxon>Cucujiformia</taxon>
        <taxon>Chrysomeloidea</taxon>
        <taxon>Cerambycidae</taxon>
        <taxon>Lepturinae</taxon>
        <taxon>Rhagiini</taxon>
        <taxon>Rhamnusium</taxon>
    </lineage>
</organism>
<keyword evidence="1" id="KW-0479">Metal-binding</keyword>
<dbReference type="Pfam" id="PF14529">
    <property type="entry name" value="Exo_endo_phos_2"/>
    <property type="match status" value="1"/>
</dbReference>
<dbReference type="InterPro" id="IPR001878">
    <property type="entry name" value="Znf_CCHC"/>
</dbReference>
<reference evidence="3" key="1">
    <citation type="journal article" date="2023" name="Insect Mol. Biol.">
        <title>Genome sequencing provides insights into the evolution of gene families encoding plant cell wall-degrading enzymes in longhorned beetles.</title>
        <authorList>
            <person name="Shin N.R."/>
            <person name="Okamura Y."/>
            <person name="Kirsch R."/>
            <person name="Pauchet Y."/>
        </authorList>
    </citation>
    <scope>NUCLEOTIDE SEQUENCE</scope>
    <source>
        <strain evidence="3">RBIC_L_NR</strain>
    </source>
</reference>